<evidence type="ECO:0000313" key="2">
    <source>
        <dbReference type="EMBL" id="OKL45907.1"/>
    </source>
</evidence>
<gene>
    <name evidence="2" type="ORF">BM477_07835</name>
</gene>
<evidence type="ECO:0000259" key="1">
    <source>
        <dbReference type="Pfam" id="PF18991"/>
    </source>
</evidence>
<dbReference type="OrthoDB" id="9763697at2"/>
<keyword evidence="3" id="KW-1185">Reference proteome</keyword>
<dbReference type="RefSeq" id="WP_075362144.1">
    <property type="nucleotide sequence ID" value="NZ_MPDM01000011.1"/>
</dbReference>
<dbReference type="InterPro" id="IPR043782">
    <property type="entry name" value="DUF5724"/>
</dbReference>
<sequence>MDRIEQGVFEAEGVSQLSDILLEALIMSGHPRAIFLVDKLLRAAKLSEGLRQSIIEVIDFGSLDTFKHFLQIIQAENLLRFSSVKRAFLTFAGLSDELSDKTIPLLGQWLLEGLLGEKAEEYLQEKNYVKFYLGLYLKACHSVEDALSVVTERFSKWDQHHQHESGKFAWAAS</sequence>
<evidence type="ECO:0000313" key="3">
    <source>
        <dbReference type="Proteomes" id="UP000186465"/>
    </source>
</evidence>
<dbReference type="STRING" id="156892.BM477_07835"/>
<reference evidence="3" key="1">
    <citation type="submission" date="2016-11" db="EMBL/GenBank/DDBJ databases">
        <title>Actinomyces gypaetusis sp. nov. isolated from Gypaetus barbatus in Qinghai Tibet Plateau China.</title>
        <authorList>
            <person name="Meng X."/>
        </authorList>
    </citation>
    <scope>NUCLEOTIDE SEQUENCE [LARGE SCALE GENOMIC DNA]</scope>
    <source>
        <strain evidence="3">DSM 15383</strain>
    </source>
</reference>
<comment type="caution">
    <text evidence="2">The sequence shown here is derived from an EMBL/GenBank/DDBJ whole genome shotgun (WGS) entry which is preliminary data.</text>
</comment>
<dbReference type="Proteomes" id="UP000186465">
    <property type="component" value="Unassembled WGS sequence"/>
</dbReference>
<dbReference type="AlphaFoldDB" id="A0A1Q5PJ67"/>
<accession>A0A1Q5PJ67</accession>
<protein>
    <recommendedName>
        <fullName evidence="1">DUF5724 domain-containing protein</fullName>
    </recommendedName>
</protein>
<organism evidence="2 3">
    <name type="scientific">Boudabousia marimammalium</name>
    <dbReference type="NCBI Taxonomy" id="156892"/>
    <lineage>
        <taxon>Bacteria</taxon>
        <taxon>Bacillati</taxon>
        <taxon>Actinomycetota</taxon>
        <taxon>Actinomycetes</taxon>
        <taxon>Actinomycetales</taxon>
        <taxon>Actinomycetaceae</taxon>
        <taxon>Boudabousia</taxon>
    </lineage>
</organism>
<dbReference type="Pfam" id="PF18991">
    <property type="entry name" value="DUF5724"/>
    <property type="match status" value="1"/>
</dbReference>
<feature type="domain" description="DUF5724" evidence="1">
    <location>
        <begin position="9"/>
        <end position="161"/>
    </location>
</feature>
<name>A0A1Q5PJ67_9ACTO</name>
<proteinExistence type="predicted"/>
<dbReference type="EMBL" id="MPDM01000011">
    <property type="protein sequence ID" value="OKL45907.1"/>
    <property type="molecule type" value="Genomic_DNA"/>
</dbReference>